<dbReference type="SUPFAM" id="SSF81606">
    <property type="entry name" value="PP2C-like"/>
    <property type="match status" value="1"/>
</dbReference>
<dbReference type="Proteomes" id="UP001597237">
    <property type="component" value="Unassembled WGS sequence"/>
</dbReference>
<dbReference type="PROSITE" id="PS51746">
    <property type="entry name" value="PPM_2"/>
    <property type="match status" value="1"/>
</dbReference>
<dbReference type="RefSeq" id="WP_377282550.1">
    <property type="nucleotide sequence ID" value="NZ_JBHRSI010000007.1"/>
</dbReference>
<dbReference type="SMART" id="SM00332">
    <property type="entry name" value="PP2Cc"/>
    <property type="match status" value="1"/>
</dbReference>
<evidence type="ECO:0000259" key="8">
    <source>
        <dbReference type="PROSITE" id="PS51746"/>
    </source>
</evidence>
<feature type="domain" description="Protein kinase" evidence="7">
    <location>
        <begin position="289"/>
        <end position="555"/>
    </location>
</feature>
<dbReference type="PANTHER" id="PTHR43289">
    <property type="entry name" value="MITOGEN-ACTIVATED PROTEIN KINASE KINASE KINASE 20-RELATED"/>
    <property type="match status" value="1"/>
</dbReference>
<keyword evidence="10" id="KW-1185">Reference proteome</keyword>
<dbReference type="Gene3D" id="3.60.40.10">
    <property type="entry name" value="PPM-type phosphatase domain"/>
    <property type="match status" value="1"/>
</dbReference>
<dbReference type="Gene3D" id="1.10.510.10">
    <property type="entry name" value="Transferase(Phosphotransferase) domain 1"/>
    <property type="match status" value="1"/>
</dbReference>
<feature type="compositionally biased region" description="Basic and acidic residues" evidence="5">
    <location>
        <begin position="31"/>
        <end position="40"/>
    </location>
</feature>
<dbReference type="Gene3D" id="3.30.200.20">
    <property type="entry name" value="Phosphorylase Kinase, domain 1"/>
    <property type="match status" value="1"/>
</dbReference>
<dbReference type="InterPro" id="IPR036457">
    <property type="entry name" value="PPM-type-like_dom_sf"/>
</dbReference>
<evidence type="ECO:0000256" key="1">
    <source>
        <dbReference type="ARBA" id="ARBA00022679"/>
    </source>
</evidence>
<dbReference type="InterPro" id="IPR000719">
    <property type="entry name" value="Prot_kinase_dom"/>
</dbReference>
<sequence>MRSGLEAAPAPPGAASSRPRTLAVAIGQHSDAGRKSENQDSHGAAVPDGPALALKGVALAVADGISSSPVSRIAAETAVKSFLDQYYATSDTWTVETAGQRVIRSVNAWLHGETRRSGQGEDPDRGHVCTFSAVVLKARTAHLFHVGDARIFRLAGRALEPLTEDHRLTLGGRSYLGRALGMAPEIAIDYRSLPIAEGDVLVLSTDGVHEHLPGRVVADLIAEHADDLELAARSIVEAALEAGSDDNLTVQIVRVDGLPEGDAVDLVEGGAEACPPAPILSPPCEFEGYRVLRQIHASHRSHIYLAADGESGEQVALKVPSVDLRGDAALLRQFMMEEWIARRVDSPHLLKSIAPRRARSHLYVVTEHVEGITLRQWMYDNPAPDLPAVRDIVGQLVKGVRALHRKQMVHGDLRPENVMITPQGLVKVIDFGSVRAAGVLEAAPAEGEQVLGTLQYTAPECLLGEPASWRSDLFAIGVIAYEMLTGRLPYGAQASRVRTRDEARALRYAPAAQDSRAIPPWIDGALRCAVHPDPTRRHEALSEFVADLKIPNPRFARTGFTPLAERDPVRFWQGVSLVLALIVFALLVRMFG</sequence>
<feature type="region of interest" description="Disordered" evidence="5">
    <location>
        <begin position="1"/>
        <end position="47"/>
    </location>
</feature>
<keyword evidence="4" id="KW-0067">ATP-binding</keyword>
<proteinExistence type="predicted"/>
<evidence type="ECO:0000256" key="2">
    <source>
        <dbReference type="ARBA" id="ARBA00022741"/>
    </source>
</evidence>
<dbReference type="SMART" id="SM00331">
    <property type="entry name" value="PP2C_SIG"/>
    <property type="match status" value="1"/>
</dbReference>
<gene>
    <name evidence="9" type="ORF">ACFSC0_05920</name>
</gene>
<evidence type="ECO:0000256" key="6">
    <source>
        <dbReference type="SAM" id="Phobius"/>
    </source>
</evidence>
<comment type="caution">
    <text evidence="9">The sequence shown here is derived from an EMBL/GenBank/DDBJ whole genome shotgun (WGS) entry which is preliminary data.</text>
</comment>
<dbReference type="SUPFAM" id="SSF56112">
    <property type="entry name" value="Protein kinase-like (PK-like)"/>
    <property type="match status" value="1"/>
</dbReference>
<dbReference type="PANTHER" id="PTHR43289:SF6">
    <property type="entry name" value="SERINE_THREONINE-PROTEIN KINASE NEKL-3"/>
    <property type="match status" value="1"/>
</dbReference>
<evidence type="ECO:0000256" key="4">
    <source>
        <dbReference type="ARBA" id="ARBA00022840"/>
    </source>
</evidence>
<protein>
    <submittedName>
        <fullName evidence="9">Protein kinase</fullName>
    </submittedName>
</protein>
<keyword evidence="6" id="KW-1133">Transmembrane helix</keyword>
<reference evidence="10" key="1">
    <citation type="journal article" date="2019" name="Int. J. Syst. Evol. Microbiol.">
        <title>The Global Catalogue of Microorganisms (GCM) 10K type strain sequencing project: providing services to taxonomists for standard genome sequencing and annotation.</title>
        <authorList>
            <consortium name="The Broad Institute Genomics Platform"/>
            <consortium name="The Broad Institute Genome Sequencing Center for Infectious Disease"/>
            <person name="Wu L."/>
            <person name="Ma J."/>
        </authorList>
    </citation>
    <scope>NUCLEOTIDE SEQUENCE [LARGE SCALE GENOMIC DNA]</scope>
    <source>
        <strain evidence="10">DFY28</strain>
    </source>
</reference>
<keyword evidence="3 9" id="KW-0418">Kinase</keyword>
<dbReference type="CDD" id="cd00143">
    <property type="entry name" value="PP2Cc"/>
    <property type="match status" value="1"/>
</dbReference>
<keyword evidence="1" id="KW-0808">Transferase</keyword>
<organism evidence="9 10">
    <name type="scientific">Phenylobacterium terrae</name>
    <dbReference type="NCBI Taxonomy" id="2665495"/>
    <lineage>
        <taxon>Bacteria</taxon>
        <taxon>Pseudomonadati</taxon>
        <taxon>Pseudomonadota</taxon>
        <taxon>Alphaproteobacteria</taxon>
        <taxon>Caulobacterales</taxon>
        <taxon>Caulobacteraceae</taxon>
        <taxon>Phenylobacterium</taxon>
    </lineage>
</organism>
<dbReference type="PROSITE" id="PS50011">
    <property type="entry name" value="PROTEIN_KINASE_DOM"/>
    <property type="match status" value="1"/>
</dbReference>
<dbReference type="InterPro" id="IPR001932">
    <property type="entry name" value="PPM-type_phosphatase-like_dom"/>
</dbReference>
<keyword evidence="6" id="KW-0472">Membrane</keyword>
<dbReference type="PROSITE" id="PS00109">
    <property type="entry name" value="PROTEIN_KINASE_TYR"/>
    <property type="match status" value="1"/>
</dbReference>
<dbReference type="EMBL" id="JBHUEY010000001">
    <property type="protein sequence ID" value="MFD1782923.1"/>
    <property type="molecule type" value="Genomic_DNA"/>
</dbReference>
<dbReference type="GO" id="GO:0016301">
    <property type="term" value="F:kinase activity"/>
    <property type="evidence" value="ECO:0007669"/>
    <property type="project" value="UniProtKB-KW"/>
</dbReference>
<name>A0ABW4MZC8_9CAUL</name>
<evidence type="ECO:0000259" key="7">
    <source>
        <dbReference type="PROSITE" id="PS50011"/>
    </source>
</evidence>
<dbReference type="SMART" id="SM00220">
    <property type="entry name" value="S_TKc"/>
    <property type="match status" value="1"/>
</dbReference>
<evidence type="ECO:0000256" key="3">
    <source>
        <dbReference type="ARBA" id="ARBA00022777"/>
    </source>
</evidence>
<feature type="domain" description="PPM-type phosphatase" evidence="8">
    <location>
        <begin position="25"/>
        <end position="255"/>
    </location>
</feature>
<dbReference type="InterPro" id="IPR008266">
    <property type="entry name" value="Tyr_kinase_AS"/>
</dbReference>
<accession>A0ABW4MZC8</accession>
<keyword evidence="2" id="KW-0547">Nucleotide-binding</keyword>
<feature type="transmembrane region" description="Helical" evidence="6">
    <location>
        <begin position="571"/>
        <end position="591"/>
    </location>
</feature>
<evidence type="ECO:0000313" key="9">
    <source>
        <dbReference type="EMBL" id="MFD1782923.1"/>
    </source>
</evidence>
<keyword evidence="6" id="KW-0812">Transmembrane</keyword>
<dbReference type="CDD" id="cd14014">
    <property type="entry name" value="STKc_PknB_like"/>
    <property type="match status" value="1"/>
</dbReference>
<evidence type="ECO:0000313" key="10">
    <source>
        <dbReference type="Proteomes" id="UP001597237"/>
    </source>
</evidence>
<evidence type="ECO:0000256" key="5">
    <source>
        <dbReference type="SAM" id="MobiDB-lite"/>
    </source>
</evidence>
<dbReference type="InterPro" id="IPR011009">
    <property type="entry name" value="Kinase-like_dom_sf"/>
</dbReference>
<dbReference type="Pfam" id="PF00069">
    <property type="entry name" value="Pkinase"/>
    <property type="match status" value="1"/>
</dbReference>
<dbReference type="Pfam" id="PF13672">
    <property type="entry name" value="PP2C_2"/>
    <property type="match status" value="1"/>
</dbReference>